<comment type="caution">
    <text evidence="2">The sequence shown here is derived from an EMBL/GenBank/DDBJ whole genome shotgun (WGS) entry which is preliminary data.</text>
</comment>
<sequence>MASKKLFLRELKARYKQLYDAVQPIPYIRDRLYCVDRVFVEGGIEYLAETWMPLGSYHFVFRESHTKSYRRILIGEPGYGKSTLTLQYAYDWCNGVQKSYLKNVEILILLRLRQLTGVASIYRAIKRFILSSRCQISEQEIQSIISNSSSVLVILDGFDEYPDEDIIPKTDIMRIIHSEKFQETEVVLTTRYLPKGMSSDSQRLKLIGFDERARDEYIRKAVVGNDLVAANRIKRRLEENPILGDLCQVPLFFVMFAHMSHENKDFQTFKTVTSFFQYMIQCFHSHMKNKMDDPNVQTYHMYENDHHELNEVAFDGLSKPGQQLVWSRVELVTRLGKDFYDQYIRVGILVEEDVIDNVDVYDSPYAPNQVKIRFYHKVFCEWYAAHYLARFASRKPQSLTDVLRHMDPLDVQYCYRFACGLNPSAADSIIECVKQSEGGDNFATLCILEQGGRFDGILDTVKSLCANKIELKKEDNKLLQRSMVQLLEIASSNDVSRIELY</sequence>
<protein>
    <submittedName>
        <fullName evidence="2">NACHT, LRR and PYD domains-containing protein 3</fullName>
    </submittedName>
</protein>
<dbReference type="PANTHER" id="PTHR46312:SF2">
    <property type="entry name" value="NUCLEOTIDE-BINDING OLIGOMERIZATION DOMAIN-CONTAINING PROTEIN 2-LIKE"/>
    <property type="match status" value="1"/>
</dbReference>
<gene>
    <name evidence="2" type="ORF">HOLleu_42871</name>
</gene>
<organism evidence="2 3">
    <name type="scientific">Holothuria leucospilota</name>
    <name type="common">Black long sea cucumber</name>
    <name type="synonym">Mertensiothuria leucospilota</name>
    <dbReference type="NCBI Taxonomy" id="206669"/>
    <lineage>
        <taxon>Eukaryota</taxon>
        <taxon>Metazoa</taxon>
        <taxon>Echinodermata</taxon>
        <taxon>Eleutherozoa</taxon>
        <taxon>Echinozoa</taxon>
        <taxon>Holothuroidea</taxon>
        <taxon>Aspidochirotacea</taxon>
        <taxon>Aspidochirotida</taxon>
        <taxon>Holothuriidae</taxon>
        <taxon>Holothuria</taxon>
    </lineage>
</organism>
<dbReference type="AlphaFoldDB" id="A0A9Q0Y9Y2"/>
<dbReference type="Proteomes" id="UP001152320">
    <property type="component" value="Unassembled WGS sequence"/>
</dbReference>
<evidence type="ECO:0000313" key="3">
    <source>
        <dbReference type="Proteomes" id="UP001152320"/>
    </source>
</evidence>
<dbReference type="InterPro" id="IPR027417">
    <property type="entry name" value="P-loop_NTPase"/>
</dbReference>
<dbReference type="PROSITE" id="PS50837">
    <property type="entry name" value="NACHT"/>
    <property type="match status" value="1"/>
</dbReference>
<proteinExistence type="predicted"/>
<accession>A0A9Q0Y9Y2</accession>
<evidence type="ECO:0000259" key="1">
    <source>
        <dbReference type="PROSITE" id="PS50837"/>
    </source>
</evidence>
<dbReference type="EMBL" id="JAIZAY010000151">
    <property type="protein sequence ID" value="KAJ8018892.1"/>
    <property type="molecule type" value="Genomic_DNA"/>
</dbReference>
<name>A0A9Q0Y9Y2_HOLLE</name>
<dbReference type="PANTHER" id="PTHR46312">
    <property type="entry name" value="NACHT DOMAIN-CONTAINING PROTEIN"/>
    <property type="match status" value="1"/>
</dbReference>
<dbReference type="OrthoDB" id="10406298at2759"/>
<evidence type="ECO:0000313" key="2">
    <source>
        <dbReference type="EMBL" id="KAJ8018892.1"/>
    </source>
</evidence>
<dbReference type="Gene3D" id="3.40.50.300">
    <property type="entry name" value="P-loop containing nucleotide triphosphate hydrolases"/>
    <property type="match status" value="1"/>
</dbReference>
<dbReference type="Pfam" id="PF05729">
    <property type="entry name" value="NACHT"/>
    <property type="match status" value="1"/>
</dbReference>
<dbReference type="SUPFAM" id="SSF52540">
    <property type="entry name" value="P-loop containing nucleoside triphosphate hydrolases"/>
    <property type="match status" value="1"/>
</dbReference>
<dbReference type="InterPro" id="IPR007111">
    <property type="entry name" value="NACHT_NTPase"/>
</dbReference>
<keyword evidence="3" id="KW-1185">Reference proteome</keyword>
<feature type="domain" description="NACHT" evidence="1">
    <location>
        <begin position="69"/>
        <end position="191"/>
    </location>
</feature>
<reference evidence="2" key="1">
    <citation type="submission" date="2021-10" db="EMBL/GenBank/DDBJ databases">
        <title>Tropical sea cucumber genome reveals ecological adaptation and Cuvierian tubules defense mechanism.</title>
        <authorList>
            <person name="Chen T."/>
        </authorList>
    </citation>
    <scope>NUCLEOTIDE SEQUENCE</scope>
    <source>
        <strain evidence="2">Nanhai2018</strain>
        <tissue evidence="2">Muscle</tissue>
    </source>
</reference>